<evidence type="ECO:0000313" key="2">
    <source>
        <dbReference type="EMBL" id="AYL97122.1"/>
    </source>
</evidence>
<dbReference type="PANTHER" id="PTHR43685:SF2">
    <property type="entry name" value="GLYCOSYLTRANSFERASE 2-LIKE DOMAIN-CONTAINING PROTEIN"/>
    <property type="match status" value="1"/>
</dbReference>
<keyword evidence="3" id="KW-1185">Reference proteome</keyword>
<dbReference type="Proteomes" id="UP000270046">
    <property type="component" value="Chromosome"/>
</dbReference>
<dbReference type="OrthoDB" id="1334872at2"/>
<gene>
    <name evidence="2" type="ORF">HYN43_018200</name>
</gene>
<reference evidence="2 3" key="1">
    <citation type="submission" date="2018-10" db="EMBL/GenBank/DDBJ databases">
        <title>Genome sequencing of Mucilaginibacter sp. HYN0043.</title>
        <authorList>
            <person name="Kim M."/>
            <person name="Yi H."/>
        </authorList>
    </citation>
    <scope>NUCLEOTIDE SEQUENCE [LARGE SCALE GENOMIC DNA]</scope>
    <source>
        <strain evidence="2 3">HYN0043</strain>
    </source>
</reference>
<evidence type="ECO:0000259" key="1">
    <source>
        <dbReference type="Pfam" id="PF00535"/>
    </source>
</evidence>
<dbReference type="InterPro" id="IPR050834">
    <property type="entry name" value="Glycosyltransf_2"/>
</dbReference>
<dbReference type="Gene3D" id="3.90.550.10">
    <property type="entry name" value="Spore Coat Polysaccharide Biosynthesis Protein SpsA, Chain A"/>
    <property type="match status" value="1"/>
</dbReference>
<accession>A0A494W1G5</accession>
<proteinExistence type="predicted"/>
<dbReference type="AlphaFoldDB" id="A0A494W1G5"/>
<dbReference type="Pfam" id="PF00535">
    <property type="entry name" value="Glycos_transf_2"/>
    <property type="match status" value="1"/>
</dbReference>
<dbReference type="EMBL" id="CP032869">
    <property type="protein sequence ID" value="AYL97122.1"/>
    <property type="molecule type" value="Genomic_DNA"/>
</dbReference>
<dbReference type="SUPFAM" id="SSF53448">
    <property type="entry name" value="Nucleotide-diphospho-sugar transferases"/>
    <property type="match status" value="1"/>
</dbReference>
<name>A0A494W1G5_9SPHI</name>
<dbReference type="PANTHER" id="PTHR43685">
    <property type="entry name" value="GLYCOSYLTRANSFERASE"/>
    <property type="match status" value="1"/>
</dbReference>
<dbReference type="InterPro" id="IPR029044">
    <property type="entry name" value="Nucleotide-diphossugar_trans"/>
</dbReference>
<organism evidence="2 3">
    <name type="scientific">Mucilaginibacter celer</name>
    <dbReference type="NCBI Taxonomy" id="2305508"/>
    <lineage>
        <taxon>Bacteria</taxon>
        <taxon>Pseudomonadati</taxon>
        <taxon>Bacteroidota</taxon>
        <taxon>Sphingobacteriia</taxon>
        <taxon>Sphingobacteriales</taxon>
        <taxon>Sphingobacteriaceae</taxon>
        <taxon>Mucilaginibacter</taxon>
    </lineage>
</organism>
<protein>
    <submittedName>
        <fullName evidence="2">Glycosyltransferase</fullName>
    </submittedName>
</protein>
<feature type="domain" description="Glycosyltransferase 2-like" evidence="1">
    <location>
        <begin position="7"/>
        <end position="148"/>
    </location>
</feature>
<dbReference type="GO" id="GO:0016740">
    <property type="term" value="F:transferase activity"/>
    <property type="evidence" value="ECO:0007669"/>
    <property type="project" value="UniProtKB-KW"/>
</dbReference>
<evidence type="ECO:0000313" key="3">
    <source>
        <dbReference type="Proteomes" id="UP000270046"/>
    </source>
</evidence>
<dbReference type="InterPro" id="IPR001173">
    <property type="entry name" value="Glyco_trans_2-like"/>
</dbReference>
<dbReference type="KEGG" id="muh:HYN43_018200"/>
<keyword evidence="2" id="KW-0808">Transferase</keyword>
<sequence>MSSKLLSICIPTYNRKKFLIENLEIIISQLTPELIEQVEICVVDNASTDGTDQYLAGVKEKNPGIAFSYKINPKNLGPDQNFKLAMKMGQGKFGWLFGSDDALVEGALVEVIKLIKENPEAGLMTFNRIDCDVNLKRIRERYWLNKTIGKQVFDFSDKYQEGSYYAFANDVGAVFSFISSTIYRTDAVSLFEYDESYEGTSYSFLYYFINYLKTGIKVVYEPAHYVLCRLGNSHLKGISWPKRLAMDYDLFIKVKNETFKADDQNGVLFLNLLKKSHPYYRVLSLYCATTNSEWDNNFVPKLLQCGWSKEELNGIRRIGNSPNFYQSRFKQKFKNIRNLFSSLKNDH</sequence>
<dbReference type="RefSeq" id="WP_119410706.1">
    <property type="nucleotide sequence ID" value="NZ_CP032869.1"/>
</dbReference>